<reference evidence="3 4" key="1">
    <citation type="submission" date="2017-09" db="EMBL/GenBank/DDBJ databases">
        <title>The Catabolism of 3,6-Dichlorosalicylic acid is Initiated by the Cytochrome P450 Monooxygenase DsmABC in Rhizorhabdus dicambivorans Ndbn-20.</title>
        <authorList>
            <person name="Na L."/>
        </authorList>
    </citation>
    <scope>NUCLEOTIDE SEQUENCE [LARGE SCALE GENOMIC DNA]</scope>
    <source>
        <strain evidence="3 4">Ndbn-20m</strain>
    </source>
</reference>
<dbReference type="OrthoDB" id="9815800at2"/>
<feature type="transmembrane region" description="Helical" evidence="2">
    <location>
        <begin position="6"/>
        <end position="24"/>
    </location>
</feature>
<evidence type="ECO:0000256" key="2">
    <source>
        <dbReference type="SAM" id="Phobius"/>
    </source>
</evidence>
<keyword evidence="4" id="KW-1185">Reference proteome</keyword>
<evidence type="ECO:0000313" key="4">
    <source>
        <dbReference type="Proteomes" id="UP000218934"/>
    </source>
</evidence>
<dbReference type="EMBL" id="NWUF01000022">
    <property type="protein sequence ID" value="PCE40817.1"/>
    <property type="molecule type" value="Genomic_DNA"/>
</dbReference>
<gene>
    <name evidence="3" type="ORF">COO09_18350</name>
</gene>
<evidence type="ECO:0000313" key="3">
    <source>
        <dbReference type="EMBL" id="PCE40817.1"/>
    </source>
</evidence>
<feature type="compositionally biased region" description="Low complexity" evidence="1">
    <location>
        <begin position="99"/>
        <end position="118"/>
    </location>
</feature>
<dbReference type="Proteomes" id="UP000218934">
    <property type="component" value="Unassembled WGS sequence"/>
</dbReference>
<name>A0A2A4FRM1_9SPHN</name>
<dbReference type="Pfam" id="PF20084">
    <property type="entry name" value="TrbK"/>
    <property type="match status" value="1"/>
</dbReference>
<evidence type="ECO:0008006" key="5">
    <source>
        <dbReference type="Google" id="ProtNLM"/>
    </source>
</evidence>
<evidence type="ECO:0000256" key="1">
    <source>
        <dbReference type="SAM" id="MobiDB-lite"/>
    </source>
</evidence>
<accession>A0A2A4FRM1</accession>
<keyword evidence="2" id="KW-1133">Transmembrane helix</keyword>
<feature type="region of interest" description="Disordered" evidence="1">
    <location>
        <begin position="30"/>
        <end position="49"/>
    </location>
</feature>
<proteinExistence type="predicted"/>
<protein>
    <recommendedName>
        <fullName evidence="5">Conjugal transfer protein TrbK</fullName>
    </recommendedName>
</protein>
<dbReference type="InterPro" id="IPR027587">
    <property type="entry name" value="TrbK"/>
</dbReference>
<keyword evidence="2" id="KW-0472">Membrane</keyword>
<feature type="region of interest" description="Disordered" evidence="1">
    <location>
        <begin position="79"/>
        <end position="118"/>
    </location>
</feature>
<keyword evidence="2" id="KW-0812">Transmembrane</keyword>
<dbReference type="AlphaFoldDB" id="A0A2A4FRM1"/>
<comment type="caution">
    <text evidence="3">The sequence shown here is derived from an EMBL/GenBank/DDBJ whole genome shotgun (WGS) entry which is preliminary data.</text>
</comment>
<dbReference type="NCBIfam" id="TIGR04360">
    <property type="entry name" value="other_trbK"/>
    <property type="match status" value="1"/>
</dbReference>
<organism evidence="3 4">
    <name type="scientific">Rhizorhabdus dicambivorans</name>
    <dbReference type="NCBI Taxonomy" id="1850238"/>
    <lineage>
        <taxon>Bacteria</taxon>
        <taxon>Pseudomonadati</taxon>
        <taxon>Pseudomonadota</taxon>
        <taxon>Alphaproteobacteria</taxon>
        <taxon>Sphingomonadales</taxon>
        <taxon>Sphingomonadaceae</taxon>
        <taxon>Rhizorhabdus</taxon>
    </lineage>
</organism>
<dbReference type="KEGG" id="rdi:CMV14_22415"/>
<sequence>MDTKLFARIGAIAFVAVAITMTALQLREERKPDRTEIVTVSDPDGDPLPEMLRLCSELGELAETTNECRQAWAENRRRFLAPGARPKERFPQAGPIIDSSGQPSQSQPVVVSSGTGGR</sequence>
<dbReference type="RefSeq" id="WP_066966676.1">
    <property type="nucleotide sequence ID" value="NZ_CP023449.1"/>
</dbReference>